<feature type="compositionally biased region" description="Polar residues" evidence="1">
    <location>
        <begin position="226"/>
        <end position="241"/>
    </location>
</feature>
<dbReference type="Proteomes" id="UP000886653">
    <property type="component" value="Unassembled WGS sequence"/>
</dbReference>
<organism evidence="2 3">
    <name type="scientific">Cronartium quercuum f. sp. fusiforme G11</name>
    <dbReference type="NCBI Taxonomy" id="708437"/>
    <lineage>
        <taxon>Eukaryota</taxon>
        <taxon>Fungi</taxon>
        <taxon>Dikarya</taxon>
        <taxon>Basidiomycota</taxon>
        <taxon>Pucciniomycotina</taxon>
        <taxon>Pucciniomycetes</taxon>
        <taxon>Pucciniales</taxon>
        <taxon>Coleosporiaceae</taxon>
        <taxon>Cronartium</taxon>
    </lineage>
</organism>
<accession>A0A9P6NDW3</accession>
<feature type="compositionally biased region" description="Polar residues" evidence="1">
    <location>
        <begin position="74"/>
        <end position="92"/>
    </location>
</feature>
<protein>
    <submittedName>
        <fullName evidence="2">Uncharacterized protein</fullName>
    </submittedName>
</protein>
<reference evidence="2" key="1">
    <citation type="submission" date="2013-11" db="EMBL/GenBank/DDBJ databases">
        <title>Genome sequence of the fusiform rust pathogen reveals effectors for host alternation and coevolution with pine.</title>
        <authorList>
            <consortium name="DOE Joint Genome Institute"/>
            <person name="Smith K."/>
            <person name="Pendleton A."/>
            <person name="Kubisiak T."/>
            <person name="Anderson C."/>
            <person name="Salamov A."/>
            <person name="Aerts A."/>
            <person name="Riley R."/>
            <person name="Clum A."/>
            <person name="Lindquist E."/>
            <person name="Ence D."/>
            <person name="Campbell M."/>
            <person name="Kronenberg Z."/>
            <person name="Feau N."/>
            <person name="Dhillon B."/>
            <person name="Hamelin R."/>
            <person name="Burleigh J."/>
            <person name="Smith J."/>
            <person name="Yandell M."/>
            <person name="Nelson C."/>
            <person name="Grigoriev I."/>
            <person name="Davis J."/>
        </authorList>
    </citation>
    <scope>NUCLEOTIDE SEQUENCE</scope>
    <source>
        <strain evidence="2">G11</strain>
    </source>
</reference>
<feature type="region of interest" description="Disordered" evidence="1">
    <location>
        <begin position="321"/>
        <end position="363"/>
    </location>
</feature>
<evidence type="ECO:0000313" key="3">
    <source>
        <dbReference type="Proteomes" id="UP000886653"/>
    </source>
</evidence>
<feature type="region of interest" description="Disordered" evidence="1">
    <location>
        <begin position="222"/>
        <end position="253"/>
    </location>
</feature>
<name>A0A9P6NDW3_9BASI</name>
<feature type="compositionally biased region" description="Low complexity" evidence="1">
    <location>
        <begin position="353"/>
        <end position="363"/>
    </location>
</feature>
<evidence type="ECO:0000256" key="1">
    <source>
        <dbReference type="SAM" id="MobiDB-lite"/>
    </source>
</evidence>
<keyword evidence="3" id="KW-1185">Reference proteome</keyword>
<feature type="region of interest" description="Disordered" evidence="1">
    <location>
        <begin position="123"/>
        <end position="147"/>
    </location>
</feature>
<gene>
    <name evidence="2" type="ORF">CROQUDRAFT_716719</name>
</gene>
<evidence type="ECO:0000313" key="2">
    <source>
        <dbReference type="EMBL" id="KAG0144299.1"/>
    </source>
</evidence>
<feature type="region of interest" description="Disordered" evidence="1">
    <location>
        <begin position="1"/>
        <end position="25"/>
    </location>
</feature>
<proteinExistence type="predicted"/>
<feature type="compositionally biased region" description="Low complexity" evidence="1">
    <location>
        <begin position="242"/>
        <end position="253"/>
    </location>
</feature>
<sequence length="418" mass="46074">MSNQLLFPLPPIPTGGQGRSGFDQSRMGDFQTLQKIEDFSRRWDHRRTSQTEELLELKRRSIGINLDSLDPHPASQSEESLCTPTPFHLNQPQVERPKTLGQRRRTKAAQARSIQSTSFVGPQNSNFHQSNHHSNVPTSTGSIKESEPEPEDFQLVVALHGFVTAKPVRTLRTACSSSFTPSLLSPTSFLPINARSPTRTVSESSVTSSEDDYGSVLAYTGIGEPNSGTPLSSRPTSSCVDPTSKPISSSTSMSFGQVVSVQEFTDDPQPDQVVPSNDLSRRLATSISLSQLPNLDENKINSNRLKQKRSEPAQLRRGILETLSNNDHDQNSRSRNSSSSSSDHKNRSKSRLRSTVSTSTSLRFAPTPMVIRDPKPNPLSFKSGGLINGRRTLKGIITSSMIFKKLSFKINSSKQKKE</sequence>
<feature type="compositionally biased region" description="Low complexity" evidence="1">
    <location>
        <begin position="123"/>
        <end position="135"/>
    </location>
</feature>
<dbReference type="EMBL" id="MU167298">
    <property type="protein sequence ID" value="KAG0144299.1"/>
    <property type="molecule type" value="Genomic_DNA"/>
</dbReference>
<comment type="caution">
    <text evidence="2">The sequence shown here is derived from an EMBL/GenBank/DDBJ whole genome shotgun (WGS) entry which is preliminary data.</text>
</comment>
<dbReference type="AlphaFoldDB" id="A0A9P6NDW3"/>
<feature type="region of interest" description="Disordered" evidence="1">
    <location>
        <begin position="71"/>
        <end position="92"/>
    </location>
</feature>